<comment type="function">
    <text evidence="3">Component of the exocyst complex.</text>
</comment>
<keyword evidence="3" id="KW-0653">Protein transport</keyword>
<evidence type="ECO:0000256" key="2">
    <source>
        <dbReference type="ARBA" id="ARBA00022448"/>
    </source>
</evidence>
<dbReference type="AlphaFoldDB" id="A0A8T0QCM6"/>
<dbReference type="GO" id="GO:0005546">
    <property type="term" value="F:phosphatidylinositol-4,5-bisphosphate binding"/>
    <property type="evidence" value="ECO:0007669"/>
    <property type="project" value="InterPro"/>
</dbReference>
<dbReference type="Proteomes" id="UP000823388">
    <property type="component" value="Chromosome 7K"/>
</dbReference>
<evidence type="ECO:0000313" key="6">
    <source>
        <dbReference type="Proteomes" id="UP000823388"/>
    </source>
</evidence>
<dbReference type="PANTHER" id="PTHR12542">
    <property type="entry name" value="EXOCYST COMPLEX PROTEIN EXO70"/>
    <property type="match status" value="1"/>
</dbReference>
<feature type="domain" description="Exocyst complex subunit Exo70 C-terminal" evidence="4">
    <location>
        <begin position="36"/>
        <end position="328"/>
    </location>
</feature>
<dbReference type="EMBL" id="CM029049">
    <property type="protein sequence ID" value="KAG2571690.1"/>
    <property type="molecule type" value="Genomic_DNA"/>
</dbReference>
<dbReference type="GO" id="GO:0015031">
    <property type="term" value="P:protein transport"/>
    <property type="evidence" value="ECO:0007669"/>
    <property type="project" value="UniProtKB-KW"/>
</dbReference>
<dbReference type="PANTHER" id="PTHR12542:SF137">
    <property type="entry name" value="EXOCYST SUBUNIT EXO70 FAMILY PROTEIN"/>
    <property type="match status" value="1"/>
</dbReference>
<evidence type="ECO:0000256" key="3">
    <source>
        <dbReference type="RuleBase" id="RU365026"/>
    </source>
</evidence>
<sequence length="332" mass="37170">MLKMLTFVDFIVTPNLSYQVFISDRLLPVPVGAPYQKLHTLIRVCAVLSEVLSKIRLAFDPSSSAQVARIQGEIISVLSAKQGKVGEAIWSAVVDISTQILKTLLDGQGSSDTQTPQGPSDIDEATKSVMIYVMFLENYHSVMEPIVSDAASLGKYVPRSGDLPPLTSLEMEMVSCLGEKLANKSEALPNQGLRFLFLLNNSSFIADQLHQNASYFPKSYKVDLAGKVEGYMERYMQVSWAPVLSCLINPTPSCFGKNYTPLPKFESEFQKMYTTQKLWKVPDPRLRNWLRRAIIDKVIPCYTRYLADGYGNTPLKFSPSNLQEMLQELFEG</sequence>
<proteinExistence type="inferred from homology"/>
<gene>
    <name evidence="5" type="ORF">PVAP13_7KG116600</name>
</gene>
<comment type="caution">
    <text evidence="5">The sequence shown here is derived from an EMBL/GenBank/DDBJ whole genome shotgun (WGS) entry which is preliminary data.</text>
</comment>
<dbReference type="GO" id="GO:0000145">
    <property type="term" value="C:exocyst"/>
    <property type="evidence" value="ECO:0007669"/>
    <property type="project" value="InterPro"/>
</dbReference>
<dbReference type="Gene3D" id="1.20.1280.170">
    <property type="entry name" value="Exocyst complex component Exo70"/>
    <property type="match status" value="1"/>
</dbReference>
<dbReference type="InterPro" id="IPR046364">
    <property type="entry name" value="Exo70_C"/>
</dbReference>
<protein>
    <recommendedName>
        <fullName evidence="3">Exocyst subunit Exo70 family protein</fullName>
    </recommendedName>
</protein>
<comment type="similarity">
    <text evidence="1 3">Belongs to the EXO70 family.</text>
</comment>
<evidence type="ECO:0000259" key="4">
    <source>
        <dbReference type="Pfam" id="PF03081"/>
    </source>
</evidence>
<dbReference type="InterPro" id="IPR004140">
    <property type="entry name" value="Exo70"/>
</dbReference>
<organism evidence="5 6">
    <name type="scientific">Panicum virgatum</name>
    <name type="common">Blackwell switchgrass</name>
    <dbReference type="NCBI Taxonomy" id="38727"/>
    <lineage>
        <taxon>Eukaryota</taxon>
        <taxon>Viridiplantae</taxon>
        <taxon>Streptophyta</taxon>
        <taxon>Embryophyta</taxon>
        <taxon>Tracheophyta</taxon>
        <taxon>Spermatophyta</taxon>
        <taxon>Magnoliopsida</taxon>
        <taxon>Liliopsida</taxon>
        <taxon>Poales</taxon>
        <taxon>Poaceae</taxon>
        <taxon>PACMAD clade</taxon>
        <taxon>Panicoideae</taxon>
        <taxon>Panicodae</taxon>
        <taxon>Paniceae</taxon>
        <taxon>Panicinae</taxon>
        <taxon>Panicum</taxon>
        <taxon>Panicum sect. Hiantes</taxon>
    </lineage>
</organism>
<evidence type="ECO:0000313" key="5">
    <source>
        <dbReference type="EMBL" id="KAG2571690.1"/>
    </source>
</evidence>
<dbReference type="GO" id="GO:0006887">
    <property type="term" value="P:exocytosis"/>
    <property type="evidence" value="ECO:0007669"/>
    <property type="project" value="UniProtKB-KW"/>
</dbReference>
<dbReference type="Pfam" id="PF03081">
    <property type="entry name" value="Exo70_C"/>
    <property type="match status" value="1"/>
</dbReference>
<evidence type="ECO:0000256" key="1">
    <source>
        <dbReference type="ARBA" id="ARBA00006756"/>
    </source>
</evidence>
<keyword evidence="6" id="KW-1185">Reference proteome</keyword>
<dbReference type="InterPro" id="IPR016159">
    <property type="entry name" value="Cullin_repeat-like_dom_sf"/>
</dbReference>
<keyword evidence="2 3" id="KW-0813">Transport</keyword>
<reference evidence="5" key="1">
    <citation type="submission" date="2020-05" db="EMBL/GenBank/DDBJ databases">
        <title>WGS assembly of Panicum virgatum.</title>
        <authorList>
            <person name="Lovell J.T."/>
            <person name="Jenkins J."/>
            <person name="Shu S."/>
            <person name="Juenger T.E."/>
            <person name="Schmutz J."/>
        </authorList>
    </citation>
    <scope>NUCLEOTIDE SEQUENCE</scope>
    <source>
        <strain evidence="5">AP13</strain>
    </source>
</reference>
<name>A0A8T0QCM6_PANVG</name>
<dbReference type="SUPFAM" id="SSF74788">
    <property type="entry name" value="Cullin repeat-like"/>
    <property type="match status" value="1"/>
</dbReference>
<keyword evidence="3" id="KW-0268">Exocytosis</keyword>
<accession>A0A8T0QCM6</accession>